<name>X1C2Q2_9ZZZZ</name>
<gene>
    <name evidence="1" type="ORF">S01H4_44263</name>
</gene>
<dbReference type="EMBL" id="BART01024523">
    <property type="protein sequence ID" value="GAG90703.1"/>
    <property type="molecule type" value="Genomic_DNA"/>
</dbReference>
<dbReference type="AlphaFoldDB" id="X1C2Q2"/>
<comment type="caution">
    <text evidence="1">The sequence shown here is derived from an EMBL/GenBank/DDBJ whole genome shotgun (WGS) entry which is preliminary data.</text>
</comment>
<protein>
    <submittedName>
        <fullName evidence="1">Uncharacterized protein</fullName>
    </submittedName>
</protein>
<reference evidence="1" key="1">
    <citation type="journal article" date="2014" name="Front. Microbiol.">
        <title>High frequency of phylogenetically diverse reductive dehalogenase-homologous genes in deep subseafloor sedimentary metagenomes.</title>
        <authorList>
            <person name="Kawai M."/>
            <person name="Futagami T."/>
            <person name="Toyoda A."/>
            <person name="Takaki Y."/>
            <person name="Nishi S."/>
            <person name="Hori S."/>
            <person name="Arai W."/>
            <person name="Tsubouchi T."/>
            <person name="Morono Y."/>
            <person name="Uchiyama I."/>
            <person name="Ito T."/>
            <person name="Fujiyama A."/>
            <person name="Inagaki F."/>
            <person name="Takami H."/>
        </authorList>
    </citation>
    <scope>NUCLEOTIDE SEQUENCE</scope>
    <source>
        <strain evidence="1">Expedition CK06-06</strain>
    </source>
</reference>
<organism evidence="1">
    <name type="scientific">marine sediment metagenome</name>
    <dbReference type="NCBI Taxonomy" id="412755"/>
    <lineage>
        <taxon>unclassified sequences</taxon>
        <taxon>metagenomes</taxon>
        <taxon>ecological metagenomes</taxon>
    </lineage>
</organism>
<proteinExistence type="predicted"/>
<evidence type="ECO:0000313" key="1">
    <source>
        <dbReference type="EMBL" id="GAG90703.1"/>
    </source>
</evidence>
<sequence>VLPNLQTASYEMVVWAQFVDPDGSQAPPDVEASLVPTPDAAGVTPVSAPALAFPSFPVSITAGDVYLLETTISVPLTGYSEGTVLWKITGDNPSKQLRMLNTGIRLVLP</sequence>
<feature type="non-terminal residue" evidence="1">
    <location>
        <position position="1"/>
    </location>
</feature>
<accession>X1C2Q2</accession>